<proteinExistence type="predicted"/>
<dbReference type="AlphaFoldDB" id="A0A8T0UQ50"/>
<accession>A0A8T0UQ50</accession>
<protein>
    <submittedName>
        <fullName evidence="1">Uncharacterized protein</fullName>
    </submittedName>
</protein>
<evidence type="ECO:0000313" key="2">
    <source>
        <dbReference type="Proteomes" id="UP000823388"/>
    </source>
</evidence>
<dbReference type="Proteomes" id="UP000823388">
    <property type="component" value="Chromosome 3K"/>
</dbReference>
<dbReference type="EMBL" id="CM029041">
    <property type="protein sequence ID" value="KAG2624238.1"/>
    <property type="molecule type" value="Genomic_DNA"/>
</dbReference>
<sequence length="66" mass="7649">MEYTEDCGIQLSTTRRQLPAYKKRSFALPVLEMMRNCPACLRKRNSSQLSKLAIANAWRTNTCRLL</sequence>
<name>A0A8T0UQ50_PANVG</name>
<gene>
    <name evidence="1" type="ORF">PVAP13_3KG114900</name>
</gene>
<reference evidence="1" key="1">
    <citation type="submission" date="2020-05" db="EMBL/GenBank/DDBJ databases">
        <title>WGS assembly of Panicum virgatum.</title>
        <authorList>
            <person name="Lovell J.T."/>
            <person name="Jenkins J."/>
            <person name="Shu S."/>
            <person name="Juenger T.E."/>
            <person name="Schmutz J."/>
        </authorList>
    </citation>
    <scope>NUCLEOTIDE SEQUENCE</scope>
    <source>
        <strain evidence="1">AP13</strain>
    </source>
</reference>
<evidence type="ECO:0000313" key="1">
    <source>
        <dbReference type="EMBL" id="KAG2624238.1"/>
    </source>
</evidence>
<organism evidence="1 2">
    <name type="scientific">Panicum virgatum</name>
    <name type="common">Blackwell switchgrass</name>
    <dbReference type="NCBI Taxonomy" id="38727"/>
    <lineage>
        <taxon>Eukaryota</taxon>
        <taxon>Viridiplantae</taxon>
        <taxon>Streptophyta</taxon>
        <taxon>Embryophyta</taxon>
        <taxon>Tracheophyta</taxon>
        <taxon>Spermatophyta</taxon>
        <taxon>Magnoliopsida</taxon>
        <taxon>Liliopsida</taxon>
        <taxon>Poales</taxon>
        <taxon>Poaceae</taxon>
        <taxon>PACMAD clade</taxon>
        <taxon>Panicoideae</taxon>
        <taxon>Panicodae</taxon>
        <taxon>Paniceae</taxon>
        <taxon>Panicinae</taxon>
        <taxon>Panicum</taxon>
        <taxon>Panicum sect. Hiantes</taxon>
    </lineage>
</organism>
<comment type="caution">
    <text evidence="1">The sequence shown here is derived from an EMBL/GenBank/DDBJ whole genome shotgun (WGS) entry which is preliminary data.</text>
</comment>
<keyword evidence="2" id="KW-1185">Reference proteome</keyword>